<dbReference type="InterPro" id="IPR006158">
    <property type="entry name" value="Cobalamin-bd"/>
</dbReference>
<evidence type="ECO:0000259" key="8">
    <source>
        <dbReference type="PROSITE" id="PS51332"/>
    </source>
</evidence>
<gene>
    <name evidence="10" type="ORF">B9Q01_02285</name>
</gene>
<dbReference type="Gene3D" id="3.40.50.280">
    <property type="entry name" value="Cobalamin-binding domain"/>
    <property type="match status" value="1"/>
</dbReference>
<evidence type="ECO:0000313" key="10">
    <source>
        <dbReference type="EMBL" id="PSN84073.1"/>
    </source>
</evidence>
<evidence type="ECO:0000256" key="1">
    <source>
        <dbReference type="ARBA" id="ARBA00001966"/>
    </source>
</evidence>
<evidence type="ECO:0000256" key="5">
    <source>
        <dbReference type="ARBA" id="ARBA00022723"/>
    </source>
</evidence>
<dbReference type="InterPro" id="IPR007197">
    <property type="entry name" value="rSAM"/>
</dbReference>
<dbReference type="SMART" id="SM00729">
    <property type="entry name" value="Elp3"/>
    <property type="match status" value="1"/>
</dbReference>
<dbReference type="SUPFAM" id="SSF52242">
    <property type="entry name" value="Cobalamin (vitamin B12)-binding domain"/>
    <property type="match status" value="1"/>
</dbReference>
<keyword evidence="2" id="KW-0489">Methyltransferase</keyword>
<dbReference type="InterPro" id="IPR058240">
    <property type="entry name" value="rSAM_sf"/>
</dbReference>
<comment type="cofactor">
    <cofactor evidence="1">
        <name>[4Fe-4S] cluster</name>
        <dbReference type="ChEBI" id="CHEBI:49883"/>
    </cofactor>
</comment>
<evidence type="ECO:0000256" key="4">
    <source>
        <dbReference type="ARBA" id="ARBA00022691"/>
    </source>
</evidence>
<reference evidence="10 11" key="1">
    <citation type="submission" date="2017-04" db="EMBL/GenBank/DDBJ databases">
        <title>Novel microbial lineages endemic to geothermal iron-oxide mats fill important gaps in the evolutionary history of Archaea.</title>
        <authorList>
            <person name="Jay Z.J."/>
            <person name="Beam J.P."/>
            <person name="Dlakic M."/>
            <person name="Rusch D.B."/>
            <person name="Kozubal M.A."/>
            <person name="Inskeep W.P."/>
        </authorList>
    </citation>
    <scope>NUCLEOTIDE SEQUENCE [LARGE SCALE GENOMIC DNA]</scope>
    <source>
        <strain evidence="10">OSP_D</strain>
    </source>
</reference>
<dbReference type="InterPro" id="IPR051198">
    <property type="entry name" value="BchE-like"/>
</dbReference>
<dbReference type="Gene3D" id="3.80.30.20">
    <property type="entry name" value="tm_1862 like domain"/>
    <property type="match status" value="1"/>
</dbReference>
<keyword evidence="5" id="KW-0479">Metal-binding</keyword>
<dbReference type="SFLD" id="SFLDG01082">
    <property type="entry name" value="B12-binding_domain_containing"/>
    <property type="match status" value="1"/>
</dbReference>
<evidence type="ECO:0000256" key="6">
    <source>
        <dbReference type="ARBA" id="ARBA00023004"/>
    </source>
</evidence>
<dbReference type="SFLD" id="SFLDS00029">
    <property type="entry name" value="Radical_SAM"/>
    <property type="match status" value="1"/>
</dbReference>
<evidence type="ECO:0000259" key="9">
    <source>
        <dbReference type="PROSITE" id="PS51918"/>
    </source>
</evidence>
<keyword evidence="7" id="KW-0411">Iron-sulfur</keyword>
<evidence type="ECO:0000256" key="2">
    <source>
        <dbReference type="ARBA" id="ARBA00022603"/>
    </source>
</evidence>
<evidence type="ECO:0000256" key="7">
    <source>
        <dbReference type="ARBA" id="ARBA00023014"/>
    </source>
</evidence>
<proteinExistence type="predicted"/>
<dbReference type="PROSITE" id="PS51332">
    <property type="entry name" value="B12_BINDING"/>
    <property type="match status" value="1"/>
</dbReference>
<dbReference type="SFLD" id="SFLDG01123">
    <property type="entry name" value="methyltransferase_(Class_B)"/>
    <property type="match status" value="1"/>
</dbReference>
<keyword evidence="4" id="KW-0949">S-adenosyl-L-methionine</keyword>
<dbReference type="InterPro" id="IPR036724">
    <property type="entry name" value="Cobalamin-bd_sf"/>
</dbReference>
<dbReference type="AlphaFoldDB" id="A0A2R6ACN9"/>
<comment type="caution">
    <text evidence="10">The sequence shown here is derived from an EMBL/GenBank/DDBJ whole genome shotgun (WGS) entry which is preliminary data.</text>
</comment>
<dbReference type="Pfam" id="PF04055">
    <property type="entry name" value="Radical_SAM"/>
    <property type="match status" value="1"/>
</dbReference>
<dbReference type="InterPro" id="IPR034466">
    <property type="entry name" value="Methyltransferase_Class_B"/>
</dbReference>
<feature type="domain" description="Radical SAM core" evidence="9">
    <location>
        <begin position="194"/>
        <end position="423"/>
    </location>
</feature>
<dbReference type="GO" id="GO:0051539">
    <property type="term" value="F:4 iron, 4 sulfur cluster binding"/>
    <property type="evidence" value="ECO:0007669"/>
    <property type="project" value="UniProtKB-KW"/>
</dbReference>
<dbReference type="GO" id="GO:0031419">
    <property type="term" value="F:cobalamin binding"/>
    <property type="evidence" value="ECO:0007669"/>
    <property type="project" value="InterPro"/>
</dbReference>
<keyword evidence="6" id="KW-0408">Iron</keyword>
<evidence type="ECO:0000313" key="11">
    <source>
        <dbReference type="Proteomes" id="UP000240880"/>
    </source>
</evidence>
<dbReference type="PANTHER" id="PTHR43409:SF7">
    <property type="entry name" value="BLL1977 PROTEIN"/>
    <property type="match status" value="1"/>
</dbReference>
<organism evidence="10 11">
    <name type="scientific">Candidatus Marsarchaeota G1 archaeon OSP_D</name>
    <dbReference type="NCBI Taxonomy" id="1978155"/>
    <lineage>
        <taxon>Archaea</taxon>
        <taxon>Candidatus Marsarchaeota</taxon>
        <taxon>Candidatus Marsarchaeota group 1</taxon>
    </lineage>
</organism>
<dbReference type="PROSITE" id="PS51918">
    <property type="entry name" value="RADICAL_SAM"/>
    <property type="match status" value="1"/>
</dbReference>
<dbReference type="EMBL" id="NEXC01000008">
    <property type="protein sequence ID" value="PSN84073.1"/>
    <property type="molecule type" value="Genomic_DNA"/>
</dbReference>
<dbReference type="CDD" id="cd01335">
    <property type="entry name" value="Radical_SAM"/>
    <property type="match status" value="1"/>
</dbReference>
<protein>
    <submittedName>
        <fullName evidence="10">B12-binding domain-containing radical SAM protein</fullName>
    </submittedName>
</protein>
<dbReference type="GO" id="GO:0003824">
    <property type="term" value="F:catalytic activity"/>
    <property type="evidence" value="ECO:0007669"/>
    <property type="project" value="InterPro"/>
</dbReference>
<dbReference type="GO" id="GO:0046872">
    <property type="term" value="F:metal ion binding"/>
    <property type="evidence" value="ECO:0007669"/>
    <property type="project" value="UniProtKB-KW"/>
</dbReference>
<dbReference type="InterPro" id="IPR023404">
    <property type="entry name" value="rSAM_horseshoe"/>
</dbReference>
<keyword evidence="3" id="KW-0808">Transferase</keyword>
<dbReference type="Proteomes" id="UP000240880">
    <property type="component" value="Unassembled WGS sequence"/>
</dbReference>
<dbReference type="Pfam" id="PF02310">
    <property type="entry name" value="B12-binding"/>
    <property type="match status" value="1"/>
</dbReference>
<dbReference type="InterPro" id="IPR006638">
    <property type="entry name" value="Elp3/MiaA/NifB-like_rSAM"/>
</dbReference>
<accession>A0A2R6ACN9</accession>
<sequence length="538" mass="61080">MKALLIRPSNPTGSAYLTKFGFLPTPLGLLQLAGDILTVPRTWVKVVDMEADKMSSVESVVDEALRYSPELVGITIHATAAHGTSLRIAKTIKEHLPDTVLVAGGHHATFLPYDVLRGGFDIVVLGEGDETIIEITRAITEGRGFEGISGIVYKTKSGKFVRTKPRALIFDLDKLPIPAYHLVDKRNYTFKVFGENDSVACVETSRGCPYACDFCSVTPTWGNKWRNKSNKRIIEELDIVKALGYDWVFFTDDIFVVYPNVKQRMHLFDLMIEKRYNFKWIAQMRADVTAKNPELIRRAAEAGLRVGFLGIESGSPEILKKMHKGLFTPLSVKAVRMLSENGVVVLIGMMLGAPYETLHDMITTLKFAWKLADAGADAVQFSLYTPLPGTRIFDDALRNNKLFTLDWDRYDLLTPVMKTKVHPAIIQILQMIGNHVFYIKKYFKGRFIDTSWKTTIKGYKRDLVFNAQKFMFRMMPSYVREFLEFPKHIAHTIKLYSAFSKLPLVDLKKVSELLEFSNRILYLEVGGKNPYFMIKQES</sequence>
<evidence type="ECO:0000256" key="3">
    <source>
        <dbReference type="ARBA" id="ARBA00022679"/>
    </source>
</evidence>
<dbReference type="SUPFAM" id="SSF102114">
    <property type="entry name" value="Radical SAM enzymes"/>
    <property type="match status" value="1"/>
</dbReference>
<dbReference type="PANTHER" id="PTHR43409">
    <property type="entry name" value="ANAEROBIC MAGNESIUM-PROTOPORPHYRIN IX MONOMETHYL ESTER CYCLASE-RELATED"/>
    <property type="match status" value="1"/>
</dbReference>
<name>A0A2R6ACN9_9ARCH</name>
<dbReference type="CDD" id="cd02068">
    <property type="entry name" value="radical_SAM_B12_BD"/>
    <property type="match status" value="1"/>
</dbReference>
<feature type="domain" description="B12-binding" evidence="8">
    <location>
        <begin position="12"/>
        <end position="146"/>
    </location>
</feature>